<protein>
    <submittedName>
        <fullName evidence="1">Uncharacterized protein</fullName>
    </submittedName>
</protein>
<sequence>MRMPRKLVAVSAIDPETGHISMRRSHPMINNFNEYIISACRSNMDIKFIWTGSDATALVYYITDYVTKMSLCFHDTFALVQKGITSMNNSFHHSENESAIEKSRKLVLRCYNTLASQQELSGAQVAFYLMNWEDHYTTHKFQGLCLIQTELFLQSELNEIRTKQKPTFTVHVPKKQNNNRKGRRPNERYAFQKQHPQATTYVMMKYTESRVPILYGPQIPRQDRDDTRERYCRALLTLFVPWRSIADLCAIEQTWEDAFKSQQHLISTYSMTIIENIQLLHECKKDRDEHLLQVIAEAQTDDDVIDPVFLPPNQDIYGDDGIDDSEDLLELLGSLDEYTTTAMNSMKKSTESKYIEETIRVVENVGRFSDIQSHTRHLFNEAVGGMDQQIVPFVSATPNLVRLNTKWQEQLKTEKERVRRSLITGKYDKMDDTLDYDSIQDALVTMVNSSNYNINTLDNYTPIHPVAIATTTSYSTQQSIIEEYTLNKEQQAAFLIITNHLDGDNERHKGTNNGQLIMCIPGCGGT</sequence>
<evidence type="ECO:0000313" key="2">
    <source>
        <dbReference type="Proteomes" id="UP000663844"/>
    </source>
</evidence>
<organism evidence="1 2">
    <name type="scientific">Adineta steineri</name>
    <dbReference type="NCBI Taxonomy" id="433720"/>
    <lineage>
        <taxon>Eukaryota</taxon>
        <taxon>Metazoa</taxon>
        <taxon>Spiralia</taxon>
        <taxon>Gnathifera</taxon>
        <taxon>Rotifera</taxon>
        <taxon>Eurotatoria</taxon>
        <taxon>Bdelloidea</taxon>
        <taxon>Adinetida</taxon>
        <taxon>Adinetidae</taxon>
        <taxon>Adineta</taxon>
    </lineage>
</organism>
<dbReference type="Proteomes" id="UP000663844">
    <property type="component" value="Unassembled WGS sequence"/>
</dbReference>
<accession>A0A819YNG1</accession>
<reference evidence="1" key="1">
    <citation type="submission" date="2021-02" db="EMBL/GenBank/DDBJ databases">
        <authorList>
            <person name="Nowell W R."/>
        </authorList>
    </citation>
    <scope>NUCLEOTIDE SEQUENCE</scope>
</reference>
<dbReference type="EMBL" id="CAJOAZ010007356">
    <property type="protein sequence ID" value="CAF4160972.1"/>
    <property type="molecule type" value="Genomic_DNA"/>
</dbReference>
<name>A0A819YNG1_9BILA</name>
<comment type="caution">
    <text evidence="1">The sequence shown here is derived from an EMBL/GenBank/DDBJ whole genome shotgun (WGS) entry which is preliminary data.</text>
</comment>
<feature type="non-terminal residue" evidence="1">
    <location>
        <position position="1"/>
    </location>
</feature>
<gene>
    <name evidence="1" type="ORF">OXD698_LOCUS38609</name>
</gene>
<proteinExistence type="predicted"/>
<dbReference type="AlphaFoldDB" id="A0A819YNG1"/>
<evidence type="ECO:0000313" key="1">
    <source>
        <dbReference type="EMBL" id="CAF4160972.1"/>
    </source>
</evidence>